<feature type="transmembrane region" description="Helical" evidence="1">
    <location>
        <begin position="108"/>
        <end position="129"/>
    </location>
</feature>
<reference evidence="2" key="1">
    <citation type="submission" date="2020-10" db="EMBL/GenBank/DDBJ databases">
        <title>Taxonomic study of unclassified bacteria belonging to the class Ktedonobacteria.</title>
        <authorList>
            <person name="Yabe S."/>
            <person name="Wang C.M."/>
            <person name="Zheng Y."/>
            <person name="Sakai Y."/>
            <person name="Cavaletti L."/>
            <person name="Monciardini P."/>
            <person name="Donadio S."/>
        </authorList>
    </citation>
    <scope>NUCLEOTIDE SEQUENCE</scope>
    <source>
        <strain evidence="2">ID150040</strain>
    </source>
</reference>
<organism evidence="2 3">
    <name type="scientific">Reticulibacter mediterranei</name>
    <dbReference type="NCBI Taxonomy" id="2778369"/>
    <lineage>
        <taxon>Bacteria</taxon>
        <taxon>Bacillati</taxon>
        <taxon>Chloroflexota</taxon>
        <taxon>Ktedonobacteria</taxon>
        <taxon>Ktedonobacterales</taxon>
        <taxon>Reticulibacteraceae</taxon>
        <taxon>Reticulibacter</taxon>
    </lineage>
</organism>
<dbReference type="AlphaFoldDB" id="A0A8J3N664"/>
<evidence type="ECO:0000256" key="1">
    <source>
        <dbReference type="SAM" id="Phobius"/>
    </source>
</evidence>
<keyword evidence="1" id="KW-0472">Membrane</keyword>
<gene>
    <name evidence="2" type="ORF">KSF_100600</name>
</gene>
<evidence type="ECO:0000313" key="3">
    <source>
        <dbReference type="Proteomes" id="UP000597444"/>
    </source>
</evidence>
<dbReference type="Proteomes" id="UP000597444">
    <property type="component" value="Unassembled WGS sequence"/>
</dbReference>
<evidence type="ECO:0000313" key="2">
    <source>
        <dbReference type="EMBL" id="GHP00013.1"/>
    </source>
</evidence>
<evidence type="ECO:0008006" key="4">
    <source>
        <dbReference type="Google" id="ProtNLM"/>
    </source>
</evidence>
<feature type="transmembrane region" description="Helical" evidence="1">
    <location>
        <begin position="83"/>
        <end position="102"/>
    </location>
</feature>
<comment type="caution">
    <text evidence="2">The sequence shown here is derived from an EMBL/GenBank/DDBJ whole genome shotgun (WGS) entry which is preliminary data.</text>
</comment>
<feature type="transmembrane region" description="Helical" evidence="1">
    <location>
        <begin position="197"/>
        <end position="219"/>
    </location>
</feature>
<keyword evidence="1" id="KW-0812">Transmembrane</keyword>
<proteinExistence type="predicted"/>
<feature type="transmembrane region" description="Helical" evidence="1">
    <location>
        <begin position="59"/>
        <end position="76"/>
    </location>
</feature>
<dbReference type="RefSeq" id="WP_220210616.1">
    <property type="nucleotide sequence ID" value="NZ_BNJK01000002.1"/>
</dbReference>
<keyword evidence="1" id="KW-1133">Transmembrane helix</keyword>
<feature type="transmembrane region" description="Helical" evidence="1">
    <location>
        <begin position="23"/>
        <end position="47"/>
    </location>
</feature>
<keyword evidence="3" id="KW-1185">Reference proteome</keyword>
<protein>
    <recommendedName>
        <fullName evidence="4">Transmembrane protein</fullName>
    </recommendedName>
</protein>
<accession>A0A8J3N664</accession>
<dbReference type="NCBIfam" id="NF041646">
    <property type="entry name" value="VC0807_fam"/>
    <property type="match status" value="1"/>
</dbReference>
<sequence length="238" mass="26931">MPETYNPSVNDAKLAQSLKSPSLMSLIIGLWPSILLNGVCVIVVYQLVKHYTSASDETALVLSAVPALIGTIITLIRQRSVDVLGAFTLITIVLSIGLSFMTGDAKLFLIRESFLTVLFGIICLISLLFPKPIWFYIIRYFTVGNDHEQMVAYDTAWKFASFRGYIRTVTILWGVFYTIEFLIRLVMVYTFSISQVLVISSIIFYILTILASVLTFRLGARLRKQRMQKEEPQARLLQ</sequence>
<dbReference type="EMBL" id="BNJK01000002">
    <property type="protein sequence ID" value="GHP00013.1"/>
    <property type="molecule type" value="Genomic_DNA"/>
</dbReference>
<name>A0A8J3N664_9CHLR</name>